<dbReference type="AlphaFoldDB" id="A0A6M3LTW3"/>
<protein>
    <submittedName>
        <fullName evidence="1">Uncharacterized protein</fullName>
    </submittedName>
</protein>
<organism evidence="1">
    <name type="scientific">viral metagenome</name>
    <dbReference type="NCBI Taxonomy" id="1070528"/>
    <lineage>
        <taxon>unclassified sequences</taxon>
        <taxon>metagenomes</taxon>
        <taxon>organismal metagenomes</taxon>
    </lineage>
</organism>
<name>A0A6M3LTW3_9ZZZZ</name>
<sequence length="104" mass="11649">MKEACVEEGMKLARWLLTLGSRGVGVANASYEDCQRLSKEAANAQGDVDKMTCLSNDERAVIKTDLTYLKDQAEKVNFLYTSDAGARLLNLLSNPQFYTEYYKP</sequence>
<gene>
    <name evidence="1" type="ORF">MM171A02078_0002</name>
</gene>
<reference evidence="1" key="1">
    <citation type="submission" date="2020-03" db="EMBL/GenBank/DDBJ databases">
        <title>The deep terrestrial virosphere.</title>
        <authorList>
            <person name="Holmfeldt K."/>
            <person name="Nilsson E."/>
            <person name="Simone D."/>
            <person name="Lopez-Fernandez M."/>
            <person name="Wu X."/>
            <person name="de Brujin I."/>
            <person name="Lundin D."/>
            <person name="Andersson A."/>
            <person name="Bertilsson S."/>
            <person name="Dopson M."/>
        </authorList>
    </citation>
    <scope>NUCLEOTIDE SEQUENCE</scope>
    <source>
        <strain evidence="1">MM171A02078</strain>
    </source>
</reference>
<evidence type="ECO:0000313" key="1">
    <source>
        <dbReference type="EMBL" id="QJA98243.1"/>
    </source>
</evidence>
<dbReference type="EMBL" id="MT143565">
    <property type="protein sequence ID" value="QJA98243.1"/>
    <property type="molecule type" value="Genomic_DNA"/>
</dbReference>
<accession>A0A6M3LTW3</accession>
<proteinExistence type="predicted"/>